<dbReference type="Proteomes" id="UP001189429">
    <property type="component" value="Unassembled WGS sequence"/>
</dbReference>
<accession>A0ABN9Q2H7</accession>
<feature type="region of interest" description="Disordered" evidence="1">
    <location>
        <begin position="605"/>
        <end position="628"/>
    </location>
</feature>
<organism evidence="2 3">
    <name type="scientific">Prorocentrum cordatum</name>
    <dbReference type="NCBI Taxonomy" id="2364126"/>
    <lineage>
        <taxon>Eukaryota</taxon>
        <taxon>Sar</taxon>
        <taxon>Alveolata</taxon>
        <taxon>Dinophyceae</taxon>
        <taxon>Prorocentrales</taxon>
        <taxon>Prorocentraceae</taxon>
        <taxon>Prorocentrum</taxon>
    </lineage>
</organism>
<evidence type="ECO:0008006" key="4">
    <source>
        <dbReference type="Google" id="ProtNLM"/>
    </source>
</evidence>
<evidence type="ECO:0000313" key="2">
    <source>
        <dbReference type="EMBL" id="CAK0799874.1"/>
    </source>
</evidence>
<evidence type="ECO:0000313" key="3">
    <source>
        <dbReference type="Proteomes" id="UP001189429"/>
    </source>
</evidence>
<gene>
    <name evidence="2" type="ORF">PCOR1329_LOCUS8198</name>
</gene>
<evidence type="ECO:0000256" key="1">
    <source>
        <dbReference type="SAM" id="MobiDB-lite"/>
    </source>
</evidence>
<name>A0ABN9Q2H7_9DINO</name>
<dbReference type="EMBL" id="CAUYUJ010002237">
    <property type="protein sequence ID" value="CAK0799874.1"/>
    <property type="molecule type" value="Genomic_DNA"/>
</dbReference>
<keyword evidence="3" id="KW-1185">Reference proteome</keyword>
<protein>
    <recommendedName>
        <fullName evidence="4">Myb-like domain-containing protein</fullName>
    </recommendedName>
</protein>
<proteinExistence type="predicted"/>
<comment type="caution">
    <text evidence="2">The sequence shown here is derived from an EMBL/GenBank/DDBJ whole genome shotgun (WGS) entry which is preliminary data.</text>
</comment>
<sequence length="1012" mass="108793">RGAPEAKGIEWALYRGLSGGQRRAVGDACRQRWTAAKAVGGQSADAAEVINLYKAGELEPVESVDQAIKTAQTGEQSFAPSAVTDTTEVAFDFTREIVVKTESELKKDLNRSRLLKRQTKALCGMSAPNDTGTGTEHVYFFKSDEGSDDTAGGGSSGARRVAMRVTRKLTFDTKLLESHKQAFQQQGQRVFQEGLDSIFDGDVSCLGAKLSNKAGAAALQTYADFLRSEVGAKDDDDGDSEKPPAECIDADGVLEGVAASAMPPPTSLPRKGSRNAGFVTPSRSAVAIGVPGSGSSTSPLDDGASCSGSMLSVDEEDQEMLHADDLLRHWKAKIDLKSVMSNEVDGRIVAGLRKRIRRLRAKPETYSDADTLAVFEAQVALCEKFRAECMGDLSWSDAQDIVMKLSKAGVCDYPRQTRLKLVSLKLASLNITEDAEDYVRIASPMNSGVFDPADPTLGGAEANDKERVAEFIRVVVKGHLNGMIYMGPSAQSTLVDVLAACSTAFGDADYLTCTAAQIRCASDVNDVCAVLLHCIWPAPGATVLDIADQLERVVGMMDKTGASAGCVLAAAVASTPFYKEKVDAMFRALPFAREQLPSIRKATEALADGGQDRSVRSNRSSVGLVGRPEPSMEQLKSRCQSLLAWCDGLPTHAAELSGLLKQKVIDVVTAFNSLDYNENPIPSREAVASISELVQEASISFTSDAEVEQLQHTMASVLQTIDSTNRCRRFFVASESLMPEWSTGAKWSTGRACLEALLVVCPEKTVAKRLGIVSDVCAFLAARDAVAAVSQDADVVDSEGGIQLLDALAAKLPRAKEISEGSDAEFLDLNLRNKNDESVAGAVNLRSAAAERHVAMARDRLKGAIEELDKMKYATASGKEWWEGLMPAASLHEVSKHMQAATAGTQWTPLKDKHAEMTVLLSDYVQACKWGGLQVDADMKNDAGAVSERVAITLAEVVILMKLTTERNSDLLRQAIVDEVKVLRMKLRSGVKEDRALHIGVFQPMMAFLLGR</sequence>
<feature type="non-terminal residue" evidence="2">
    <location>
        <position position="1"/>
    </location>
</feature>
<reference evidence="2" key="1">
    <citation type="submission" date="2023-10" db="EMBL/GenBank/DDBJ databases">
        <authorList>
            <person name="Chen Y."/>
            <person name="Shah S."/>
            <person name="Dougan E. K."/>
            <person name="Thang M."/>
            <person name="Chan C."/>
        </authorList>
    </citation>
    <scope>NUCLEOTIDE SEQUENCE [LARGE SCALE GENOMIC DNA]</scope>
</reference>